<accession>A0ABQ3L8Q4</accession>
<name>A0ABQ3L8Q4_9SPHN</name>
<dbReference type="PRINTS" id="PR01790">
    <property type="entry name" value="SMP30FAMILY"/>
</dbReference>
<gene>
    <name evidence="3" type="primary">xylC</name>
    <name evidence="3" type="ORF">GCM10008023_02830</name>
</gene>
<evidence type="ECO:0000256" key="1">
    <source>
        <dbReference type="ARBA" id="ARBA00008853"/>
    </source>
</evidence>
<dbReference type="Proteomes" id="UP000652430">
    <property type="component" value="Unassembled WGS sequence"/>
</dbReference>
<dbReference type="PANTHER" id="PTHR10907:SF47">
    <property type="entry name" value="REGUCALCIN"/>
    <property type="match status" value="1"/>
</dbReference>
<evidence type="ECO:0000313" key="3">
    <source>
        <dbReference type="EMBL" id="GHH08048.1"/>
    </source>
</evidence>
<reference evidence="4" key="1">
    <citation type="journal article" date="2019" name="Int. J. Syst. Evol. Microbiol.">
        <title>The Global Catalogue of Microorganisms (GCM) 10K type strain sequencing project: providing services to taxonomists for standard genome sequencing and annotation.</title>
        <authorList>
            <consortium name="The Broad Institute Genomics Platform"/>
            <consortium name="The Broad Institute Genome Sequencing Center for Infectious Disease"/>
            <person name="Wu L."/>
            <person name="Ma J."/>
        </authorList>
    </citation>
    <scope>NUCLEOTIDE SEQUENCE [LARGE SCALE GENOMIC DNA]</scope>
    <source>
        <strain evidence="4">CGMCC 1.8957</strain>
    </source>
</reference>
<dbReference type="SUPFAM" id="SSF63829">
    <property type="entry name" value="Calcium-dependent phosphotriesterase"/>
    <property type="match status" value="1"/>
</dbReference>
<dbReference type="Pfam" id="PF08450">
    <property type="entry name" value="SGL"/>
    <property type="match status" value="1"/>
</dbReference>
<feature type="domain" description="SMP-30/Gluconolactonase/LRE-like region" evidence="2">
    <location>
        <begin position="14"/>
        <end position="250"/>
    </location>
</feature>
<proteinExistence type="inferred from homology"/>
<comment type="caution">
    <text evidence="3">The sequence shown here is derived from an EMBL/GenBank/DDBJ whole genome shotgun (WGS) entry which is preliminary data.</text>
</comment>
<evidence type="ECO:0000259" key="2">
    <source>
        <dbReference type="Pfam" id="PF08450"/>
    </source>
</evidence>
<evidence type="ECO:0000313" key="4">
    <source>
        <dbReference type="Proteomes" id="UP000652430"/>
    </source>
</evidence>
<comment type="similarity">
    <text evidence="1">Belongs to the SMP-30/CGR1 family.</text>
</comment>
<organism evidence="3 4">
    <name type="scientific">Sphingomonas glacialis</name>
    <dbReference type="NCBI Taxonomy" id="658225"/>
    <lineage>
        <taxon>Bacteria</taxon>
        <taxon>Pseudomonadati</taxon>
        <taxon>Pseudomonadota</taxon>
        <taxon>Alphaproteobacteria</taxon>
        <taxon>Sphingomonadales</taxon>
        <taxon>Sphingomonadaceae</taxon>
        <taxon>Sphingomonas</taxon>
    </lineage>
</organism>
<dbReference type="InterPro" id="IPR005511">
    <property type="entry name" value="SMP-30"/>
</dbReference>
<dbReference type="PANTHER" id="PTHR10907">
    <property type="entry name" value="REGUCALCIN"/>
    <property type="match status" value="1"/>
</dbReference>
<dbReference type="RefSeq" id="WP_229839175.1">
    <property type="nucleotide sequence ID" value="NZ_BNAQ01000001.1"/>
</dbReference>
<keyword evidence="4" id="KW-1185">Reference proteome</keyword>
<protein>
    <submittedName>
        <fullName evidence="3">Gluconolaconase</fullName>
    </submittedName>
</protein>
<dbReference type="InterPro" id="IPR011042">
    <property type="entry name" value="6-blade_b-propeller_TolB-like"/>
</dbReference>
<dbReference type="InterPro" id="IPR013658">
    <property type="entry name" value="SGL"/>
</dbReference>
<dbReference type="Gene3D" id="2.120.10.30">
    <property type="entry name" value="TolB, C-terminal domain"/>
    <property type="match status" value="1"/>
</dbReference>
<dbReference type="EMBL" id="BNAQ01000001">
    <property type="protein sequence ID" value="GHH08048.1"/>
    <property type="molecule type" value="Genomic_DNA"/>
</dbReference>
<sequence>MSQSRLVWPVAATLGEGPAWVDGVLWFVDIKSGAIHRYDPGTDTRESFAVGGAPSFIVPTADGALLVGNRGALQLFDGAALGAPIATVPMPDHNRTNDATVDPQGRLWFGTMDDEESRPSGAVHTYDGDSIAVVGGECTITNGPAISPDGRFLYHVDTLAGTIHRFDIATDAQLRDGTLFATIAPEDGNPDGVTVDAEGCVWVGLWGGWEARRYAPDGSVLMRVALPCANVTKVAFGGPDLRTGYVTTARAGLSDADLAAQPLAGGLFAFDAPAPGLPLPAVRIVR</sequence>